<dbReference type="InterPro" id="IPR023394">
    <property type="entry name" value="Sec7_C_sf"/>
</dbReference>
<dbReference type="InterPro" id="IPR045076">
    <property type="entry name" value="MutS"/>
</dbReference>
<keyword evidence="11" id="KW-1185">Reference proteome</keyword>
<dbReference type="InterPro" id="IPR000432">
    <property type="entry name" value="DNA_mismatch_repair_MutS_C"/>
</dbReference>
<dbReference type="GO" id="GO:0140664">
    <property type="term" value="F:ATP-dependent DNA damage sensor activity"/>
    <property type="evidence" value="ECO:0007669"/>
    <property type="project" value="InterPro"/>
</dbReference>
<dbReference type="Pfam" id="PF01624">
    <property type="entry name" value="MutS_I"/>
    <property type="match status" value="1"/>
</dbReference>
<feature type="region of interest" description="Disordered" evidence="8">
    <location>
        <begin position="1"/>
        <end position="66"/>
    </location>
</feature>
<dbReference type="InterPro" id="IPR036187">
    <property type="entry name" value="DNA_mismatch_repair_MutS_sf"/>
</dbReference>
<dbReference type="GO" id="GO:0016020">
    <property type="term" value="C:membrane"/>
    <property type="evidence" value="ECO:0007669"/>
    <property type="project" value="UniProtKB-SubCell"/>
</dbReference>
<dbReference type="Gene3D" id="1.10.220.20">
    <property type="match status" value="1"/>
</dbReference>
<dbReference type="InterPro" id="IPR007860">
    <property type="entry name" value="DNA_mmatch_repair_MutS_con_dom"/>
</dbReference>
<keyword evidence="7" id="KW-0238">DNA-binding</keyword>
<dbReference type="Proteomes" id="UP000188268">
    <property type="component" value="Unassembled WGS sequence"/>
</dbReference>
<dbReference type="SUPFAM" id="SSF52540">
    <property type="entry name" value="P-loop containing nucleoside triphosphate hydrolases"/>
    <property type="match status" value="1"/>
</dbReference>
<proteinExistence type="inferred from homology"/>
<dbReference type="InterPro" id="IPR007696">
    <property type="entry name" value="DNA_mismatch_repair_MutS_core"/>
</dbReference>
<dbReference type="EMBL" id="AWWV01009381">
    <property type="protein sequence ID" value="OMO86846.1"/>
    <property type="molecule type" value="Genomic_DNA"/>
</dbReference>
<evidence type="ECO:0000256" key="2">
    <source>
        <dbReference type="ARBA" id="ARBA00004514"/>
    </source>
</evidence>
<dbReference type="FunFam" id="3.40.50.300:FF:001335">
    <property type="entry name" value="DNA mismatch repair protein"/>
    <property type="match status" value="1"/>
</dbReference>
<evidence type="ECO:0000313" key="10">
    <source>
        <dbReference type="EMBL" id="OMO86846.1"/>
    </source>
</evidence>
<feature type="compositionally biased region" description="Basic and acidic residues" evidence="8">
    <location>
        <begin position="96"/>
        <end position="117"/>
    </location>
</feature>
<dbReference type="Gene3D" id="3.30.420.110">
    <property type="entry name" value="MutS, connector domain"/>
    <property type="match status" value="1"/>
</dbReference>
<dbReference type="InterPro" id="IPR016151">
    <property type="entry name" value="DNA_mismatch_repair_MutS_N"/>
</dbReference>
<evidence type="ECO:0000256" key="8">
    <source>
        <dbReference type="SAM" id="MobiDB-lite"/>
    </source>
</evidence>
<dbReference type="InterPro" id="IPR007695">
    <property type="entry name" value="DNA_mismatch_repair_MutS-lik_N"/>
</dbReference>
<dbReference type="PROSITE" id="PS00486">
    <property type="entry name" value="DNA_MISMATCH_REPAIR_2"/>
    <property type="match status" value="1"/>
</dbReference>
<dbReference type="InterPro" id="IPR027417">
    <property type="entry name" value="P-loop_NTPase"/>
</dbReference>
<dbReference type="PANTHER" id="PTHR11361:SF148">
    <property type="entry name" value="DNA MISMATCH REPAIR PROTEIN MSH6"/>
    <property type="match status" value="1"/>
</dbReference>
<dbReference type="InterPro" id="IPR036678">
    <property type="entry name" value="MutS_con_dom_sf"/>
</dbReference>
<dbReference type="GO" id="GO:0030983">
    <property type="term" value="F:mismatched DNA binding"/>
    <property type="evidence" value="ECO:0007669"/>
    <property type="project" value="InterPro"/>
</dbReference>
<dbReference type="SMART" id="SM00534">
    <property type="entry name" value="MUTSac"/>
    <property type="match status" value="1"/>
</dbReference>
<protein>
    <recommendedName>
        <fullName evidence="9">SEC7 domain-containing protein</fullName>
    </recommendedName>
</protein>
<dbReference type="GO" id="GO:0006298">
    <property type="term" value="P:mismatch repair"/>
    <property type="evidence" value="ECO:0007669"/>
    <property type="project" value="InterPro"/>
</dbReference>
<dbReference type="SUPFAM" id="SSF48334">
    <property type="entry name" value="DNA repair protein MutS, domain III"/>
    <property type="match status" value="1"/>
</dbReference>
<feature type="compositionally biased region" description="Polar residues" evidence="8">
    <location>
        <begin position="30"/>
        <end position="42"/>
    </location>
</feature>
<dbReference type="InterPro" id="IPR000904">
    <property type="entry name" value="Sec7_dom"/>
</dbReference>
<dbReference type="STRING" id="210143.A0A1R3IW88"/>
<dbReference type="GO" id="GO:0005085">
    <property type="term" value="F:guanyl-nucleotide exchange factor activity"/>
    <property type="evidence" value="ECO:0007669"/>
    <property type="project" value="InterPro"/>
</dbReference>
<evidence type="ECO:0000256" key="3">
    <source>
        <dbReference type="ARBA" id="ARBA00006271"/>
    </source>
</evidence>
<keyword evidence="6" id="KW-0067">ATP-binding</keyword>
<evidence type="ECO:0000256" key="1">
    <source>
        <dbReference type="ARBA" id="ARBA00004287"/>
    </source>
</evidence>
<dbReference type="Gramene" id="OMO86846">
    <property type="protein sequence ID" value="OMO86846"/>
    <property type="gene ID" value="CCACVL1_09433"/>
</dbReference>
<evidence type="ECO:0000313" key="11">
    <source>
        <dbReference type="Proteomes" id="UP000188268"/>
    </source>
</evidence>
<dbReference type="Gene3D" id="3.40.50.300">
    <property type="entry name" value="P-loop containing nucleotide triphosphate hydrolases"/>
    <property type="match status" value="1"/>
</dbReference>
<dbReference type="Pfam" id="PF00488">
    <property type="entry name" value="MutS_V"/>
    <property type="match status" value="1"/>
</dbReference>
<dbReference type="Pfam" id="PF05188">
    <property type="entry name" value="MutS_II"/>
    <property type="match status" value="1"/>
</dbReference>
<dbReference type="Pfam" id="PF01369">
    <property type="entry name" value="Sec7"/>
    <property type="match status" value="1"/>
</dbReference>
<comment type="caution">
    <text evidence="10">The sequence shown here is derived from an EMBL/GenBank/DDBJ whole genome shotgun (WGS) entry which is preliminary data.</text>
</comment>
<dbReference type="FunFam" id="1.10.1000.11:FF:000002">
    <property type="entry name" value="Cytohesin 1"/>
    <property type="match status" value="1"/>
</dbReference>
<evidence type="ECO:0000256" key="4">
    <source>
        <dbReference type="ARBA" id="ARBA00022741"/>
    </source>
</evidence>
<dbReference type="InterPro" id="IPR016024">
    <property type="entry name" value="ARM-type_fold"/>
</dbReference>
<dbReference type="FunFam" id="3.40.1170.10:FF:000002">
    <property type="entry name" value="DNA mismatch repair protein"/>
    <property type="match status" value="1"/>
</dbReference>
<evidence type="ECO:0000256" key="6">
    <source>
        <dbReference type="ARBA" id="ARBA00022840"/>
    </source>
</evidence>
<dbReference type="SUPFAM" id="SSF48371">
    <property type="entry name" value="ARM repeat"/>
    <property type="match status" value="1"/>
</dbReference>
<feature type="region of interest" description="Disordered" evidence="8">
    <location>
        <begin position="96"/>
        <end position="130"/>
    </location>
</feature>
<dbReference type="PROSITE" id="PS50190">
    <property type="entry name" value="SEC7"/>
    <property type="match status" value="1"/>
</dbReference>
<dbReference type="GO" id="GO:0032301">
    <property type="term" value="C:MutSalpha complex"/>
    <property type="evidence" value="ECO:0007669"/>
    <property type="project" value="TreeGrafter"/>
</dbReference>
<dbReference type="SMART" id="SM00533">
    <property type="entry name" value="MUTSd"/>
    <property type="match status" value="1"/>
</dbReference>
<evidence type="ECO:0000259" key="9">
    <source>
        <dbReference type="PROSITE" id="PS50190"/>
    </source>
</evidence>
<feature type="domain" description="SEC7" evidence="9">
    <location>
        <begin position="1518"/>
        <end position="1703"/>
    </location>
</feature>
<dbReference type="GO" id="GO:0005524">
    <property type="term" value="F:ATP binding"/>
    <property type="evidence" value="ECO:0007669"/>
    <property type="project" value="UniProtKB-KW"/>
</dbReference>
<dbReference type="InterPro" id="IPR035999">
    <property type="entry name" value="Sec7_dom_sf"/>
</dbReference>
<reference evidence="10 11" key="1">
    <citation type="submission" date="2013-09" db="EMBL/GenBank/DDBJ databases">
        <title>Corchorus capsularis genome sequencing.</title>
        <authorList>
            <person name="Alam M."/>
            <person name="Haque M.S."/>
            <person name="Islam M.S."/>
            <person name="Emdad E.M."/>
            <person name="Islam M.M."/>
            <person name="Ahmed B."/>
            <person name="Halim A."/>
            <person name="Hossen Q.M.M."/>
            <person name="Hossain M.Z."/>
            <person name="Ahmed R."/>
            <person name="Khan M.M."/>
            <person name="Islam R."/>
            <person name="Rashid M.M."/>
            <person name="Khan S.A."/>
            <person name="Rahman M.S."/>
            <person name="Alam M."/>
        </authorList>
    </citation>
    <scope>NUCLEOTIDE SEQUENCE [LARGE SCALE GENOMIC DNA]</scope>
    <source>
        <strain evidence="11">cv. CVL-1</strain>
        <tissue evidence="10">Whole seedling</tissue>
    </source>
</reference>
<accession>A0A1R3IW88</accession>
<dbReference type="GO" id="GO:0032012">
    <property type="term" value="P:regulation of ARF protein signal transduction"/>
    <property type="evidence" value="ECO:0007669"/>
    <property type="project" value="InterPro"/>
</dbReference>
<dbReference type="Gene3D" id="1.10.1420.10">
    <property type="match status" value="1"/>
</dbReference>
<comment type="similarity">
    <text evidence="3">Belongs to the DNA mismatch repair MutS family.</text>
</comment>
<evidence type="ECO:0000256" key="7">
    <source>
        <dbReference type="ARBA" id="ARBA00023125"/>
    </source>
</evidence>
<dbReference type="SUPFAM" id="SSF55271">
    <property type="entry name" value="DNA repair protein MutS, domain I"/>
    <property type="match status" value="1"/>
</dbReference>
<dbReference type="Pfam" id="PF12783">
    <property type="entry name" value="Sec7-like_HUS"/>
    <property type="match status" value="1"/>
</dbReference>
<keyword evidence="5" id="KW-0227">DNA damage</keyword>
<dbReference type="OrthoDB" id="430364at2759"/>
<comment type="subcellular location">
    <subcellularLocation>
        <location evidence="2">Cytoplasm</location>
        <location evidence="2">Cytosol</location>
    </subcellularLocation>
    <subcellularLocation>
        <location evidence="1">Membrane</location>
        <topology evidence="1">Peripheral membrane protein</topology>
        <orientation evidence="1">Cytoplasmic side</orientation>
    </subcellularLocation>
</comment>
<dbReference type="CDD" id="cd00171">
    <property type="entry name" value="Sec7"/>
    <property type="match status" value="1"/>
</dbReference>
<organism evidence="10 11">
    <name type="scientific">Corchorus capsularis</name>
    <name type="common">Jute</name>
    <dbReference type="NCBI Taxonomy" id="210143"/>
    <lineage>
        <taxon>Eukaryota</taxon>
        <taxon>Viridiplantae</taxon>
        <taxon>Streptophyta</taxon>
        <taxon>Embryophyta</taxon>
        <taxon>Tracheophyta</taxon>
        <taxon>Spermatophyta</taxon>
        <taxon>Magnoliopsida</taxon>
        <taxon>eudicotyledons</taxon>
        <taxon>Gunneridae</taxon>
        <taxon>Pentapetalae</taxon>
        <taxon>rosids</taxon>
        <taxon>malvids</taxon>
        <taxon>Malvales</taxon>
        <taxon>Malvaceae</taxon>
        <taxon>Grewioideae</taxon>
        <taxon>Apeibeae</taxon>
        <taxon>Corchorus</taxon>
    </lineage>
</organism>
<sequence length="2403" mass="268660">MQRQKSILSFLQKPSPASQNGAGGKLKGQGDSQFASKQQDQNVAACGSSAEVTGTDTPPEKVPRKVLPANFAANAETNGSSSLFSSIMHKFVRVDDKENASQRNQKRENSRSVKELPKVGLSAQPNEKANVSLSNIESDDDLGPETPAMKPGVSRLKRIQNDLPKLETGKRVKLVQESTVVNNNLRNGTDDASKFEWLHSSRIKDANGRRPGDPLYDKKTLYIPPDALKKMSASQKQYWSVKCQYMDVVLFFKVGKFYELYEIDAEIGHKELDWKITISGVGKCRQVGISEIGIDDAVQKLVARGYKVGRIEQLETSEQAKARGANSVIQRKLVQVITPSTTVDGNIGPDAVHLLAIKEGNYGVDNSSTVYGFAFVDCAALKFWVGSISDDATCAALGALLMQVSPKEVIYENRGLSREALKALKKYSFTGSTAVQLSPALSVTDFLDAAEVRNMIQSNGYFKGSPNSYIHALDGIMNHDVALCALGGLVSHLSRLMLDDILRSGEILPYQVYQGCLRIDGQTLVNLDIFSNSADGGSSGTLYKYLDNCLTSSGKRLLRSWICHPLKDVDSINNRLDVVDKLTSHSEIMLLIAQYLRKLPDLERLLGRVKASSQSSVSLVLPLIGKKVLKQWVKAFGTLVKGLRIGMDLLRLLQDDADVVSVLSKVFKLPMLGGTNGLDEFLTQFEAAIDSDFRNYQNHDLTDKDAETLSILIELFIEKAAQWSQVIYALNCIDVLRSFAVSASLSSGAMIRPLLFPQSSTATLNKETGPILKIKGLWHPFALGENGGLPVPNDIFLGEDLNDYHPRALLLTGPNMGGKSTLLRATCLAVLLAQLGCYVPCETCVISLVDIIFTRLGATDRIMTGESTFLVECTETASVLQNATQDSLVLLDELGRGTSTFDGYAIAYAVFRHLVEKVHCRLLFATHYHPLTKEFASHPHVTLQHMACSFKSTSCSKGEELVFLYRLTDGACPESYGLQVAIMAGIPKDVVEAASQAAQVMKRSVGKSFRLSEQRSEFSTLHEEWLKTLVNVSQSQVEQNKKKEMGKSKRKELGLSCMLNTEVGAVLAVIRRPDPTSQFMSPQEDYGDTQIQHSLKALRGLIFNPPQEWRAIDPCIYLSPFIDVIQSDEIPATATGVALSAILKVLKLEIFNEKTPGAKDAINFIVSGITSCRLEKTDPASEDVVMMKILQVLAGIMRHSCSFLLTDQSVCTIVNTCFQVVQQSATRGNLLQRSGRYTMHELIQIIFSRLPDVDENEGESSGSETDDMDENSGYGIRCAVDIFQFLCSLLNVVELVETEVSPWHTADEDIQLYALVLINCAIELSGDGIGKHPKLLRMIQDDLFHHLIHYGTCSSPLVFSMICSTVLNIYHFLRRFIRLQLEAFFTFVLLRVGALGATLQLQEVAVEAIINFLRQPTFVIEAYTNYDCDPICRNIFQEIGKLLCKHAFPGTGPLTTLQVQAFEGLSIMIHNISENIDKEDDSSTSEPYPVEITEFRPYWVEKQKDDLETWVEYIRFRKVQKKKMLIAGNHFNRDVKKGLEYLKQSQLVSEPPNPKAFAFFFRYTPGLDKSMIGEYFGDPDDFHLQVLREFTATFEFQGMILDSALRTFLETFRLPGESQKIERILEVFSERFFDHQSSEIFVTKDVVFIFCYSLIMLNTDQHNPQVKKKMTEEEFIRNNRAINGGKDLPREYLSELFNSISNHAISLDGQSGQVDMNPNRWIELINRAKIIQPYLLSDFERRIGRDMFASVAGPVVATLSAFFEHADDDEMLHECIEGLISIARIAQYGLSDTLDELVASFCKFTTLLNPYASAEETLFAFSHDMKPRLATLAVFTIANNFGDSLRGGWRNIIDCLLKLKRLKLLPQSVVEFDASDVTDASKSDSGVIFPNQDAKFSKRQHSGMVGRFSHFLSLDSMEDSISMGMSEFEQNLKVIKQCRIGSIFGSSYNLPTDALMNLGRSLIFAAAGKGQKFSTPVEEEETVAFCWDLIIAISLANVHRFQVFWPSFHENLLAVAQFPLFSPIPFVEKGIIGLFKVCLKILASYQVDKMPEELIFKSINLMWMLDKEILESCREIIIQSVSKILIEYPANLQTPLGWKSVINLLSISGRHPDTYDQAVETLIMLMSDAFHISPMNYAYCIDCAFGIIAMKTSPLDKTLKILDLMSDTVNLLVQWHQNNYTDAGNNNYSIASNTSTSSMDDTSKATGSNNLAMNLFIKLGEAFRKSSLARREEKRNKAVSALGKSFELAENLELSSTNCITCFNLVIFAMVDDLHEKMIDYSRRDNAEREMRSMEGTLKLAMELLTDVYLQFLKQIAENPGFRTFWLGVLRRMDTCMKADLGEYGETKLQEVVPDLLRKMIKSMQEKEILVSKDGDDLWEITYIQIQWIAPSLKEELFPENEM</sequence>
<gene>
    <name evidence="10" type="ORF">CCACVL1_09433</name>
</gene>
<dbReference type="Pfam" id="PF05192">
    <property type="entry name" value="MutS_III"/>
    <property type="match status" value="1"/>
</dbReference>
<dbReference type="GO" id="GO:0005829">
    <property type="term" value="C:cytosol"/>
    <property type="evidence" value="ECO:0007669"/>
    <property type="project" value="UniProtKB-SubCell"/>
</dbReference>
<dbReference type="SMART" id="SM00222">
    <property type="entry name" value="Sec7"/>
    <property type="match status" value="1"/>
</dbReference>
<name>A0A1R3IW88_COCAP</name>
<keyword evidence="4" id="KW-0547">Nucleotide-binding</keyword>
<dbReference type="CDD" id="cd03286">
    <property type="entry name" value="ABC_MSH6_euk"/>
    <property type="match status" value="1"/>
</dbReference>
<dbReference type="InterPro" id="IPR032691">
    <property type="entry name" value="Mon2/Sec7/BIG1-like_HUS"/>
</dbReference>
<dbReference type="Gene3D" id="3.40.1170.10">
    <property type="entry name" value="DNA repair protein MutS, domain I"/>
    <property type="match status" value="1"/>
</dbReference>
<evidence type="ECO:0000256" key="5">
    <source>
        <dbReference type="ARBA" id="ARBA00022763"/>
    </source>
</evidence>
<dbReference type="SUPFAM" id="SSF53150">
    <property type="entry name" value="DNA repair protein MutS, domain II"/>
    <property type="match status" value="1"/>
</dbReference>
<dbReference type="Gene3D" id="1.10.1000.11">
    <property type="entry name" value="Arf Nucleotide-binding Site Opener,domain 2"/>
    <property type="match status" value="1"/>
</dbReference>
<dbReference type="SUPFAM" id="SSF48425">
    <property type="entry name" value="Sec7 domain"/>
    <property type="match status" value="1"/>
</dbReference>
<dbReference type="PANTHER" id="PTHR11361">
    <property type="entry name" value="DNA MISMATCH REPAIR PROTEIN MUTS FAMILY MEMBER"/>
    <property type="match status" value="1"/>
</dbReference>